<dbReference type="EMBL" id="JADKBR010000015">
    <property type="protein sequence ID" value="MBK8890956.1"/>
    <property type="molecule type" value="Genomic_DNA"/>
</dbReference>
<dbReference type="AlphaFoldDB" id="A0A9D7LNP4"/>
<dbReference type="GO" id="GO:0004150">
    <property type="term" value="F:dihydroneopterin aldolase activity"/>
    <property type="evidence" value="ECO:0007669"/>
    <property type="project" value="InterPro"/>
</dbReference>
<dbReference type="InterPro" id="IPR006157">
    <property type="entry name" value="FolB_dom"/>
</dbReference>
<gene>
    <name evidence="2" type="ORF">IPN75_11545</name>
</gene>
<name>A0A9D7LNP4_9RHOO</name>
<organism evidence="2 3">
    <name type="scientific">Candidatus Dechloromonas phosphorivorans</name>
    <dbReference type="NCBI Taxonomy" id="2899244"/>
    <lineage>
        <taxon>Bacteria</taxon>
        <taxon>Pseudomonadati</taxon>
        <taxon>Pseudomonadota</taxon>
        <taxon>Betaproteobacteria</taxon>
        <taxon>Rhodocyclales</taxon>
        <taxon>Azonexaceae</taxon>
        <taxon>Dechloromonas</taxon>
    </lineage>
</organism>
<dbReference type="InterPro" id="IPR043133">
    <property type="entry name" value="GTP-CH-I_C/QueF"/>
</dbReference>
<dbReference type="Pfam" id="PF02152">
    <property type="entry name" value="FolB"/>
    <property type="match status" value="1"/>
</dbReference>
<sequence length="150" mass="16442">MPAVVEHFPDLAAARAGVQEGSSVLNNHWCASVDATIDLRTGCNPLEKHGPQAVIVHADAWAPVDVVADPHDIRQVIDYEVIFLAIRKLEGNPHSICLETSILEVMDAIFSMAIVNTAFVSMHKPHVYNGQGTPAISLALTREQWEKRRA</sequence>
<evidence type="ECO:0000313" key="3">
    <source>
        <dbReference type="Proteomes" id="UP000808146"/>
    </source>
</evidence>
<dbReference type="Proteomes" id="UP000808146">
    <property type="component" value="Unassembled WGS sequence"/>
</dbReference>
<accession>A0A9D7LNP4</accession>
<evidence type="ECO:0000259" key="1">
    <source>
        <dbReference type="Pfam" id="PF02152"/>
    </source>
</evidence>
<protein>
    <submittedName>
        <fullName evidence="2">Dihydroneopterin aldolase</fullName>
    </submittedName>
</protein>
<proteinExistence type="predicted"/>
<dbReference type="GO" id="GO:0006760">
    <property type="term" value="P:folic acid-containing compound metabolic process"/>
    <property type="evidence" value="ECO:0007669"/>
    <property type="project" value="InterPro"/>
</dbReference>
<comment type="caution">
    <text evidence="2">The sequence shown here is derived from an EMBL/GenBank/DDBJ whole genome shotgun (WGS) entry which is preliminary data.</text>
</comment>
<dbReference type="Gene3D" id="3.30.1130.10">
    <property type="match status" value="1"/>
</dbReference>
<dbReference type="SUPFAM" id="SSF55620">
    <property type="entry name" value="Tetrahydrobiopterin biosynthesis enzymes-like"/>
    <property type="match status" value="1"/>
</dbReference>
<evidence type="ECO:0000313" key="2">
    <source>
        <dbReference type="EMBL" id="MBK8890956.1"/>
    </source>
</evidence>
<feature type="domain" description="Dihydroneopterin aldolase/epimerase" evidence="1">
    <location>
        <begin position="36"/>
        <end position="130"/>
    </location>
</feature>
<reference evidence="2" key="1">
    <citation type="submission" date="2020-10" db="EMBL/GenBank/DDBJ databases">
        <title>Connecting structure to function with the recovery of over 1000 high-quality activated sludge metagenome-assembled genomes encoding full-length rRNA genes using long-read sequencing.</title>
        <authorList>
            <person name="Singleton C.M."/>
            <person name="Petriglieri F."/>
            <person name="Kristensen J.M."/>
            <person name="Kirkegaard R.H."/>
            <person name="Michaelsen T.Y."/>
            <person name="Andersen M.H."/>
            <person name="Karst S.M."/>
            <person name="Dueholm M.S."/>
            <person name="Nielsen P.H."/>
            <person name="Albertsen M."/>
        </authorList>
    </citation>
    <scope>NUCLEOTIDE SEQUENCE</scope>
    <source>
        <strain evidence="2">OdNE_18-Q3-R46-58_BAT3C.305</strain>
    </source>
</reference>